<evidence type="ECO:0000313" key="6">
    <source>
        <dbReference type="Proteomes" id="UP000696184"/>
    </source>
</evidence>
<keyword evidence="3" id="KW-0067">ATP-binding</keyword>
<evidence type="ECO:0000256" key="1">
    <source>
        <dbReference type="ARBA" id="ARBA00022598"/>
    </source>
</evidence>
<dbReference type="SUPFAM" id="SSF55681">
    <property type="entry name" value="Class II aaRS and biotin synthetases"/>
    <property type="match status" value="1"/>
</dbReference>
<dbReference type="Gene3D" id="3.30.930.10">
    <property type="entry name" value="Bira Bifunctional Protein, Domain 2"/>
    <property type="match status" value="1"/>
</dbReference>
<protein>
    <recommendedName>
        <fullName evidence="4">Aminoacyl-tRNA synthetase class II (D/K/N) domain-containing protein</fullName>
    </recommendedName>
</protein>
<keyword evidence="2" id="KW-0547">Nucleotide-binding</keyword>
<reference evidence="5 6" key="1">
    <citation type="submission" date="2020-08" db="EMBL/GenBank/DDBJ databases">
        <title>Description of Xenorhabdus lircayensis sp. nov., the symbiotic bacterium associated with the entomopathogenic nematode Steirnernema unicornum.</title>
        <authorList>
            <person name="Castaneda-Alvarez C."/>
            <person name="Prodan S."/>
            <person name="Zamorano A."/>
            <person name="San-Blas E."/>
            <person name="Aballay E."/>
        </authorList>
    </citation>
    <scope>NUCLEOTIDE SEQUENCE [LARGE SCALE GENOMIC DNA]</scope>
    <source>
        <strain evidence="5 6">VLS</strain>
    </source>
</reference>
<dbReference type="Pfam" id="PF00152">
    <property type="entry name" value="tRNA-synt_2"/>
    <property type="match status" value="1"/>
</dbReference>
<dbReference type="Proteomes" id="UP000696184">
    <property type="component" value="Unassembled WGS sequence"/>
</dbReference>
<keyword evidence="6" id="KW-1185">Reference proteome</keyword>
<dbReference type="InterPro" id="IPR004364">
    <property type="entry name" value="Aa-tRNA-synt_II"/>
</dbReference>
<name>A0ABS0U347_9GAMM</name>
<evidence type="ECO:0000256" key="2">
    <source>
        <dbReference type="ARBA" id="ARBA00022741"/>
    </source>
</evidence>
<sequence>MRESPAFSLRFNLQCSDRIYEIGPSFRPDAVDDTHLSEFTMLDLY</sequence>
<gene>
    <name evidence="5" type="ORF">H8A87_06115</name>
</gene>
<proteinExistence type="predicted"/>
<organism evidence="5 6">
    <name type="scientific">Xenorhabdus lircayensis</name>
    <dbReference type="NCBI Taxonomy" id="2763499"/>
    <lineage>
        <taxon>Bacteria</taxon>
        <taxon>Pseudomonadati</taxon>
        <taxon>Pseudomonadota</taxon>
        <taxon>Gammaproteobacteria</taxon>
        <taxon>Enterobacterales</taxon>
        <taxon>Morganellaceae</taxon>
        <taxon>Xenorhabdus</taxon>
    </lineage>
</organism>
<dbReference type="InterPro" id="IPR045864">
    <property type="entry name" value="aa-tRNA-synth_II/BPL/LPL"/>
</dbReference>
<accession>A0ABS0U347</accession>
<evidence type="ECO:0000256" key="3">
    <source>
        <dbReference type="ARBA" id="ARBA00022840"/>
    </source>
</evidence>
<dbReference type="EMBL" id="JACOII010000024">
    <property type="protein sequence ID" value="MBI6548311.1"/>
    <property type="molecule type" value="Genomic_DNA"/>
</dbReference>
<evidence type="ECO:0000259" key="4">
    <source>
        <dbReference type="Pfam" id="PF00152"/>
    </source>
</evidence>
<comment type="caution">
    <text evidence="5">The sequence shown here is derived from an EMBL/GenBank/DDBJ whole genome shotgun (WGS) entry which is preliminary data.</text>
</comment>
<evidence type="ECO:0000313" key="5">
    <source>
        <dbReference type="EMBL" id="MBI6548311.1"/>
    </source>
</evidence>
<feature type="domain" description="Aminoacyl-tRNA synthetase class II (D/K/N)" evidence="4">
    <location>
        <begin position="2"/>
        <end position="45"/>
    </location>
</feature>
<keyword evidence="1" id="KW-0436">Ligase</keyword>